<dbReference type="RefSeq" id="WP_036345137.1">
    <property type="nucleotide sequence ID" value="NZ_JALN02000001.1"/>
</dbReference>
<dbReference type="Gene3D" id="3.30.70.20">
    <property type="match status" value="1"/>
</dbReference>
<dbReference type="STRING" id="1440774.Y900_025720"/>
<dbReference type="eggNOG" id="COG1141">
    <property type="taxonomic scope" value="Bacteria"/>
</dbReference>
<accession>A0A064CU51</accession>
<evidence type="ECO:0000313" key="11">
    <source>
        <dbReference type="Proteomes" id="UP000022835"/>
    </source>
</evidence>
<dbReference type="EMBL" id="JALN02000001">
    <property type="protein sequence ID" value="KDF02239.1"/>
    <property type="molecule type" value="Genomic_DNA"/>
</dbReference>
<evidence type="ECO:0000259" key="9">
    <source>
        <dbReference type="PROSITE" id="PS51379"/>
    </source>
</evidence>
<protein>
    <recommendedName>
        <fullName evidence="8">Ferredoxin</fullName>
    </recommendedName>
</protein>
<dbReference type="PROSITE" id="PS51379">
    <property type="entry name" value="4FE4S_FER_2"/>
    <property type="match status" value="1"/>
</dbReference>
<comment type="cofactor">
    <cofactor evidence="1">
        <name>[3Fe-4S] cluster</name>
        <dbReference type="ChEBI" id="CHEBI:21137"/>
    </cofactor>
</comment>
<dbReference type="InterPro" id="IPR017896">
    <property type="entry name" value="4Fe4S_Fe-S-bd"/>
</dbReference>
<evidence type="ECO:0000256" key="2">
    <source>
        <dbReference type="ARBA" id="ARBA00022448"/>
    </source>
</evidence>
<dbReference type="OrthoDB" id="3215519at2"/>
<evidence type="ECO:0000256" key="6">
    <source>
        <dbReference type="ARBA" id="ARBA00023014"/>
    </source>
</evidence>
<keyword evidence="2 8" id="KW-0813">Transport</keyword>
<dbReference type="GO" id="GO:0005506">
    <property type="term" value="F:iron ion binding"/>
    <property type="evidence" value="ECO:0007669"/>
    <property type="project" value="UniProtKB-UniRule"/>
</dbReference>
<evidence type="ECO:0000256" key="8">
    <source>
        <dbReference type="RuleBase" id="RU368020"/>
    </source>
</evidence>
<dbReference type="PANTHER" id="PTHR36923:SF3">
    <property type="entry name" value="FERREDOXIN"/>
    <property type="match status" value="1"/>
</dbReference>
<evidence type="ECO:0000256" key="7">
    <source>
        <dbReference type="ARBA" id="ARBA00023291"/>
    </source>
</evidence>
<feature type="domain" description="4Fe-4S ferredoxin-type" evidence="9">
    <location>
        <begin position="1"/>
        <end position="29"/>
    </location>
</feature>
<dbReference type="Proteomes" id="UP000022835">
    <property type="component" value="Unassembled WGS sequence"/>
</dbReference>
<evidence type="ECO:0000256" key="3">
    <source>
        <dbReference type="ARBA" id="ARBA00022723"/>
    </source>
</evidence>
<proteinExistence type="predicted"/>
<dbReference type="GO" id="GO:0009055">
    <property type="term" value="F:electron transfer activity"/>
    <property type="evidence" value="ECO:0007669"/>
    <property type="project" value="UniProtKB-UniRule"/>
</dbReference>
<name>A0A064CU51_9MYCO</name>
<dbReference type="GO" id="GO:0051538">
    <property type="term" value="F:3 iron, 4 sulfur cluster binding"/>
    <property type="evidence" value="ECO:0007669"/>
    <property type="project" value="UniProtKB-KW"/>
</dbReference>
<evidence type="ECO:0000256" key="1">
    <source>
        <dbReference type="ARBA" id="ARBA00001927"/>
    </source>
</evidence>
<gene>
    <name evidence="10" type="ORF">Y900_025720</name>
</gene>
<dbReference type="InterPro" id="IPR051269">
    <property type="entry name" value="Fe-S_cluster_ET"/>
</dbReference>
<keyword evidence="4 8" id="KW-0249">Electron transport</keyword>
<keyword evidence="5 8" id="KW-0408">Iron</keyword>
<keyword evidence="11" id="KW-1185">Reference proteome</keyword>
<comment type="caution">
    <text evidence="10">The sequence shown here is derived from an EMBL/GenBank/DDBJ whole genome shotgun (WGS) entry which is preliminary data.</text>
</comment>
<keyword evidence="7" id="KW-0003">3Fe-4S</keyword>
<keyword evidence="6 8" id="KW-0411">Iron-sulfur</keyword>
<reference evidence="10" key="1">
    <citation type="submission" date="2014-05" db="EMBL/GenBank/DDBJ databases">
        <title>Genome sequence of Mycobacterium aromaticivorans strain JS19b1T (= DSM 45407T).</title>
        <authorList>
            <person name="Kwak Y."/>
            <person name="Park G.-S."/>
            <person name="Li Q.X."/>
            <person name="Lee S.-E."/>
            <person name="Shin J.-H."/>
        </authorList>
    </citation>
    <scope>NUCLEOTIDE SEQUENCE [LARGE SCALE GENOMIC DNA]</scope>
    <source>
        <strain evidence="10">JS19b1</strain>
    </source>
</reference>
<comment type="function">
    <text evidence="8">Ferredoxins are iron-sulfur proteins that transfer electrons in a wide variety of metabolic reactions.</text>
</comment>
<dbReference type="AlphaFoldDB" id="A0A064CU51"/>
<dbReference type="SUPFAM" id="SSF54862">
    <property type="entry name" value="4Fe-4S ferredoxins"/>
    <property type="match status" value="1"/>
</dbReference>
<evidence type="ECO:0000313" key="10">
    <source>
        <dbReference type="EMBL" id="KDF02239.1"/>
    </source>
</evidence>
<dbReference type="PRINTS" id="PR00352">
    <property type="entry name" value="3FE4SFRDOXIN"/>
</dbReference>
<dbReference type="InterPro" id="IPR001080">
    <property type="entry name" value="3Fe4S_ferredoxin"/>
</dbReference>
<evidence type="ECO:0000256" key="5">
    <source>
        <dbReference type="ARBA" id="ARBA00023004"/>
    </source>
</evidence>
<dbReference type="PANTHER" id="PTHR36923">
    <property type="entry name" value="FERREDOXIN"/>
    <property type="match status" value="1"/>
</dbReference>
<organism evidence="10 11">
    <name type="scientific">Mycolicibacterium aromaticivorans JS19b1 = JCM 16368</name>
    <dbReference type="NCBI Taxonomy" id="1440774"/>
    <lineage>
        <taxon>Bacteria</taxon>
        <taxon>Bacillati</taxon>
        <taxon>Actinomycetota</taxon>
        <taxon>Actinomycetes</taxon>
        <taxon>Mycobacteriales</taxon>
        <taxon>Mycobacteriaceae</taxon>
        <taxon>Mycolicibacterium</taxon>
    </lineage>
</organism>
<keyword evidence="3 8" id="KW-0479">Metal-binding</keyword>
<dbReference type="Pfam" id="PF13459">
    <property type="entry name" value="Fer4_15"/>
    <property type="match status" value="1"/>
</dbReference>
<evidence type="ECO:0000256" key="4">
    <source>
        <dbReference type="ARBA" id="ARBA00022982"/>
    </source>
</evidence>
<sequence length="63" mass="6719">MKAHIDDGRCRGHGVCTTVCPDVFAMTDDGYAEAIVDEVPAGLEDRAREAAEACPENAVILDQ</sequence>